<dbReference type="EMBL" id="KV878982">
    <property type="protein sequence ID" value="OJJ97781.1"/>
    <property type="molecule type" value="Genomic_DNA"/>
</dbReference>
<dbReference type="GeneID" id="30971432"/>
<dbReference type="AlphaFoldDB" id="A0A1L9WNR3"/>
<reference evidence="2" key="1">
    <citation type="journal article" date="2017" name="Genome Biol.">
        <title>Comparative genomics reveals high biological diversity and specific adaptations in the industrially and medically important fungal genus Aspergillus.</title>
        <authorList>
            <person name="de Vries R.P."/>
            <person name="Riley R."/>
            <person name="Wiebenga A."/>
            <person name="Aguilar-Osorio G."/>
            <person name="Amillis S."/>
            <person name="Uchima C.A."/>
            <person name="Anderluh G."/>
            <person name="Asadollahi M."/>
            <person name="Askin M."/>
            <person name="Barry K."/>
            <person name="Battaglia E."/>
            <person name="Bayram O."/>
            <person name="Benocci T."/>
            <person name="Braus-Stromeyer S.A."/>
            <person name="Caldana C."/>
            <person name="Canovas D."/>
            <person name="Cerqueira G.C."/>
            <person name="Chen F."/>
            <person name="Chen W."/>
            <person name="Choi C."/>
            <person name="Clum A."/>
            <person name="Dos Santos R.A."/>
            <person name="Damasio A.R."/>
            <person name="Diallinas G."/>
            <person name="Emri T."/>
            <person name="Fekete E."/>
            <person name="Flipphi M."/>
            <person name="Freyberg S."/>
            <person name="Gallo A."/>
            <person name="Gournas C."/>
            <person name="Habgood R."/>
            <person name="Hainaut M."/>
            <person name="Harispe M.L."/>
            <person name="Henrissat B."/>
            <person name="Hilden K.S."/>
            <person name="Hope R."/>
            <person name="Hossain A."/>
            <person name="Karabika E."/>
            <person name="Karaffa L."/>
            <person name="Karanyi Z."/>
            <person name="Krasevec N."/>
            <person name="Kuo A."/>
            <person name="Kusch H."/>
            <person name="LaButti K."/>
            <person name="Lagendijk E.L."/>
            <person name="Lapidus A."/>
            <person name="Levasseur A."/>
            <person name="Lindquist E."/>
            <person name="Lipzen A."/>
            <person name="Logrieco A.F."/>
            <person name="MacCabe A."/>
            <person name="Maekelae M.R."/>
            <person name="Malavazi I."/>
            <person name="Melin P."/>
            <person name="Meyer V."/>
            <person name="Mielnichuk N."/>
            <person name="Miskei M."/>
            <person name="Molnar A.P."/>
            <person name="Mule G."/>
            <person name="Ngan C.Y."/>
            <person name="Orejas M."/>
            <person name="Orosz E."/>
            <person name="Ouedraogo J.P."/>
            <person name="Overkamp K.M."/>
            <person name="Park H.-S."/>
            <person name="Perrone G."/>
            <person name="Piumi F."/>
            <person name="Punt P.J."/>
            <person name="Ram A.F."/>
            <person name="Ramon A."/>
            <person name="Rauscher S."/>
            <person name="Record E."/>
            <person name="Riano-Pachon D.M."/>
            <person name="Robert V."/>
            <person name="Roehrig J."/>
            <person name="Ruller R."/>
            <person name="Salamov A."/>
            <person name="Salih N.S."/>
            <person name="Samson R.A."/>
            <person name="Sandor E."/>
            <person name="Sanguinetti M."/>
            <person name="Schuetze T."/>
            <person name="Sepcic K."/>
            <person name="Shelest E."/>
            <person name="Sherlock G."/>
            <person name="Sophianopoulou V."/>
            <person name="Squina F.M."/>
            <person name="Sun H."/>
            <person name="Susca A."/>
            <person name="Todd R.B."/>
            <person name="Tsang A."/>
            <person name="Unkles S.E."/>
            <person name="van de Wiele N."/>
            <person name="van Rossen-Uffink D."/>
            <person name="Oliveira J.V."/>
            <person name="Vesth T.C."/>
            <person name="Visser J."/>
            <person name="Yu J.-H."/>
            <person name="Zhou M."/>
            <person name="Andersen M.R."/>
            <person name="Archer D.B."/>
            <person name="Baker S.E."/>
            <person name="Benoit I."/>
            <person name="Brakhage A.A."/>
            <person name="Braus G.H."/>
            <person name="Fischer R."/>
            <person name="Frisvad J.C."/>
            <person name="Goldman G.H."/>
            <person name="Houbraken J."/>
            <person name="Oakley B."/>
            <person name="Pocsi I."/>
            <person name="Scazzocchio C."/>
            <person name="Seiboth B."/>
            <person name="vanKuyk P.A."/>
            <person name="Wortman J."/>
            <person name="Dyer P.S."/>
            <person name="Grigoriev I.V."/>
        </authorList>
    </citation>
    <scope>NUCLEOTIDE SEQUENCE [LARGE SCALE GENOMIC DNA]</scope>
    <source>
        <strain evidence="2">ATCC 16872 / CBS 172.66 / WB 5094</strain>
    </source>
</reference>
<dbReference type="STRING" id="690307.A0A1L9WNR3"/>
<dbReference type="Proteomes" id="UP000184546">
    <property type="component" value="Unassembled WGS sequence"/>
</dbReference>
<organism evidence="1 2">
    <name type="scientific">Aspergillus aculeatus (strain ATCC 16872 / CBS 172.66 / WB 5094)</name>
    <dbReference type="NCBI Taxonomy" id="690307"/>
    <lineage>
        <taxon>Eukaryota</taxon>
        <taxon>Fungi</taxon>
        <taxon>Dikarya</taxon>
        <taxon>Ascomycota</taxon>
        <taxon>Pezizomycotina</taxon>
        <taxon>Eurotiomycetes</taxon>
        <taxon>Eurotiomycetidae</taxon>
        <taxon>Eurotiales</taxon>
        <taxon>Aspergillaceae</taxon>
        <taxon>Aspergillus</taxon>
        <taxon>Aspergillus subgen. Circumdati</taxon>
    </lineage>
</organism>
<keyword evidence="2" id="KW-1185">Reference proteome</keyword>
<dbReference type="OMA" id="WIDTARC"/>
<evidence type="ECO:0000313" key="2">
    <source>
        <dbReference type="Proteomes" id="UP000184546"/>
    </source>
</evidence>
<name>A0A1L9WNR3_ASPA1</name>
<evidence type="ECO:0000313" key="1">
    <source>
        <dbReference type="EMBL" id="OJJ97781.1"/>
    </source>
</evidence>
<protein>
    <recommendedName>
        <fullName evidence="3">Transcription factor domain-containing protein</fullName>
    </recommendedName>
</protein>
<accession>A0A1L9WNR3</accession>
<gene>
    <name evidence="1" type="ORF">ASPACDRAFT_1858507</name>
</gene>
<dbReference type="OrthoDB" id="103819at2759"/>
<dbReference type="VEuPathDB" id="FungiDB:ASPACDRAFT_1858507"/>
<evidence type="ECO:0008006" key="3">
    <source>
        <dbReference type="Google" id="ProtNLM"/>
    </source>
</evidence>
<sequence length="385" mass="42513">MSGATGSSKRARDEDLEEGRPAVEKVAVCVIDVVSGSERRLEYITNKLDHLAEVVGRLSHEHSSHPTLVGLRLPLQPSLHQPSQSYFSAPTLAEGIESTLFAHVIFTAKCPQAAVMDPHLPPSNVPELTAALNSLWSTIAAQKQQNQTLESSQPFAKVLPQSLTSDFKDLPIPSLDRIMACLRLAYECSPSQLYWPFEFGSLGDFTHYVTRVCSPGPITEMELIIVHYVLAWLFTECANLTGGDPLLKQDYEVQALICRQSLETLLGSLSFHVATSLDAVCAMYMATIHCLQHGKPVTAWSFITRASLISQARRMERMTRYTRCRKYGRVFRALYDVAAVFVKTRDQGRMEVYGGEMGVGVAEGGELEGLGDLDAFLNWSGGGWK</sequence>
<dbReference type="RefSeq" id="XP_020054121.1">
    <property type="nucleotide sequence ID" value="XM_020197618.1"/>
</dbReference>
<proteinExistence type="predicted"/>